<evidence type="ECO:0008006" key="3">
    <source>
        <dbReference type="Google" id="ProtNLM"/>
    </source>
</evidence>
<evidence type="ECO:0000313" key="2">
    <source>
        <dbReference type="Proteomes" id="UP000597617"/>
    </source>
</evidence>
<comment type="caution">
    <text evidence="1">The sequence shown here is derived from an EMBL/GenBank/DDBJ whole genome shotgun (WGS) entry which is preliminary data.</text>
</comment>
<protein>
    <recommendedName>
        <fullName evidence="3">Toxin-antitoxin system YwqK family antitoxin</fullName>
    </recommendedName>
</protein>
<gene>
    <name evidence="1" type="ORF">I2I05_20855</name>
</gene>
<dbReference type="EMBL" id="JADQDQ010000019">
    <property type="protein sequence ID" value="MBF9239855.1"/>
    <property type="molecule type" value="Genomic_DNA"/>
</dbReference>
<proteinExistence type="predicted"/>
<keyword evidence="2" id="KW-1185">Reference proteome</keyword>
<name>A0ABS0IQ23_9BACT</name>
<dbReference type="Gene3D" id="3.90.930.1">
    <property type="match status" value="1"/>
</dbReference>
<evidence type="ECO:0000313" key="1">
    <source>
        <dbReference type="EMBL" id="MBF9239855.1"/>
    </source>
</evidence>
<dbReference type="Proteomes" id="UP000597617">
    <property type="component" value="Unassembled WGS sequence"/>
</dbReference>
<dbReference type="InterPro" id="IPR011652">
    <property type="entry name" value="MORN_2"/>
</dbReference>
<accession>A0ABS0IQ23</accession>
<dbReference type="SUPFAM" id="SSF82185">
    <property type="entry name" value="Histone H3 K4-specific methyltransferase SET7/9 N-terminal domain"/>
    <property type="match status" value="1"/>
</dbReference>
<reference evidence="1 2" key="1">
    <citation type="submission" date="2020-11" db="EMBL/GenBank/DDBJ databases">
        <authorList>
            <person name="Kim M.K."/>
        </authorList>
    </citation>
    <scope>NUCLEOTIDE SEQUENCE [LARGE SCALE GENOMIC DNA]</scope>
    <source>
        <strain evidence="1 2">BT683</strain>
    </source>
</reference>
<organism evidence="1 2">
    <name type="scientific">Hymenobacter jeongseonensis</name>
    <dbReference type="NCBI Taxonomy" id="2791027"/>
    <lineage>
        <taxon>Bacteria</taxon>
        <taxon>Pseudomonadati</taxon>
        <taxon>Bacteroidota</taxon>
        <taxon>Cytophagia</taxon>
        <taxon>Cytophagales</taxon>
        <taxon>Hymenobacteraceae</taxon>
        <taxon>Hymenobacter</taxon>
    </lineage>
</organism>
<sequence>MLLFSLTAWLLSACGTRQKVGYFPTGEIEYRAPLNGQGVMDGEAKYFYQNGAVRAILPYRNGRIEGLIKRFSPDGHLESSEFCKNGETSGPVKHYYATGQLKHSSTRYGNVYRDTSRSYHPNGELDQMIIYDGKGRRVDFHFWRPDGNIDAAYARPFFLADRDTVPEGQDYTFEAVLGARRSNVVNVKVLRPRTGVDSTKGTYSRTRYIVRRPMPGRHTVTVQLYNHWARKGSDTIWTIETIPISKSFWVTPNRGKK</sequence>
<dbReference type="Pfam" id="PF07661">
    <property type="entry name" value="MORN_2"/>
    <property type="match status" value="2"/>
</dbReference>